<dbReference type="SUPFAM" id="SSF159006">
    <property type="entry name" value="YopX-like"/>
    <property type="match status" value="1"/>
</dbReference>
<dbReference type="Proteomes" id="UP000322267">
    <property type="component" value="Unassembled WGS sequence"/>
</dbReference>
<dbReference type="Pfam" id="PF09643">
    <property type="entry name" value="YopX"/>
    <property type="match status" value="1"/>
</dbReference>
<dbReference type="InterPro" id="IPR019096">
    <property type="entry name" value="YopX_protein"/>
</dbReference>
<sequence length="132" mass="15405">MKEIKYQVWIGHTMLQVTKMSFMKDTFGNYVDHGRGYFLNGENKGVHTGFKMSEVKFREYTGLKDKNGKEIYEGDIVISHFKDVNGWSYRQFTIRWSDNPYSYGGRCLGFDLSGTNFEVVGNIYENPELLEQ</sequence>
<gene>
    <name evidence="2" type="ORF">FZC78_19275</name>
</gene>
<dbReference type="InterPro" id="IPR023385">
    <property type="entry name" value="YopX-like_C"/>
</dbReference>
<protein>
    <recommendedName>
        <fullName evidence="1">YopX protein domain-containing protein</fullName>
    </recommendedName>
</protein>
<dbReference type="Gene3D" id="2.30.30.290">
    <property type="entry name" value="YopX-like domains"/>
    <property type="match status" value="1"/>
</dbReference>
<dbReference type="RefSeq" id="WP_148941711.1">
    <property type="nucleotide sequence ID" value="NZ_VTEI01000014.1"/>
</dbReference>
<dbReference type="AlphaFoldDB" id="A0A5D4NJQ7"/>
<evidence type="ECO:0000313" key="2">
    <source>
        <dbReference type="EMBL" id="TYS14297.1"/>
    </source>
</evidence>
<reference evidence="2 3" key="1">
    <citation type="submission" date="2019-08" db="EMBL/GenBank/DDBJ databases">
        <title>Bacillus genomes from the desert of Cuatro Cienegas, Coahuila.</title>
        <authorList>
            <person name="Olmedo-Alvarez G."/>
        </authorList>
    </citation>
    <scope>NUCLEOTIDE SEQUENCE [LARGE SCALE GENOMIC DNA]</scope>
    <source>
        <strain evidence="2 3">CH34_1T</strain>
    </source>
</reference>
<feature type="domain" description="YopX protein" evidence="1">
    <location>
        <begin position="48"/>
        <end position="131"/>
    </location>
</feature>
<evidence type="ECO:0000313" key="3">
    <source>
        <dbReference type="Proteomes" id="UP000322267"/>
    </source>
</evidence>
<accession>A0A5D4NJQ7</accession>
<evidence type="ECO:0000259" key="1">
    <source>
        <dbReference type="Pfam" id="PF09643"/>
    </source>
</evidence>
<dbReference type="EMBL" id="VTEI01000014">
    <property type="protein sequence ID" value="TYS14297.1"/>
    <property type="molecule type" value="Genomic_DNA"/>
</dbReference>
<organism evidence="2 3">
    <name type="scientific">Rossellomorea vietnamensis</name>
    <dbReference type="NCBI Taxonomy" id="218284"/>
    <lineage>
        <taxon>Bacteria</taxon>
        <taxon>Bacillati</taxon>
        <taxon>Bacillota</taxon>
        <taxon>Bacilli</taxon>
        <taxon>Bacillales</taxon>
        <taxon>Bacillaceae</taxon>
        <taxon>Rossellomorea</taxon>
    </lineage>
</organism>
<name>A0A5D4NJQ7_9BACI</name>
<comment type="caution">
    <text evidence="2">The sequence shown here is derived from an EMBL/GenBank/DDBJ whole genome shotgun (WGS) entry which is preliminary data.</text>
</comment>
<dbReference type="OrthoDB" id="1809393at2"/>
<proteinExistence type="predicted"/>